<dbReference type="Pfam" id="PF16727">
    <property type="entry name" value="REV1_C"/>
    <property type="match status" value="1"/>
</dbReference>
<dbReference type="PROSITE" id="PS50173">
    <property type="entry name" value="UMUC"/>
    <property type="match status" value="1"/>
</dbReference>
<keyword evidence="4 14" id="KW-0237">DNA synthesis</keyword>
<dbReference type="Pfam" id="PF16589">
    <property type="entry name" value="BRCT_2"/>
    <property type="match status" value="1"/>
</dbReference>
<feature type="region of interest" description="Disordered" evidence="16">
    <location>
        <begin position="1"/>
        <end position="30"/>
    </location>
</feature>
<keyword evidence="6 14" id="KW-0548">Nucleotidyltransferase</keyword>
<dbReference type="InterPro" id="IPR031991">
    <property type="entry name" value="Rev1_C"/>
</dbReference>
<dbReference type="InterPro" id="IPR036775">
    <property type="entry name" value="DNA_pol_Y-fam_lit_finger_sf"/>
</dbReference>
<dbReference type="Pfam" id="PF11799">
    <property type="entry name" value="IMS_C"/>
    <property type="match status" value="1"/>
</dbReference>
<dbReference type="AlphaFoldDB" id="A0A4U0U5Q2"/>
<dbReference type="PIRSF" id="PIRSF036573">
    <property type="entry name" value="REV1"/>
    <property type="match status" value="1"/>
</dbReference>
<dbReference type="Gene3D" id="1.10.150.20">
    <property type="entry name" value="5' to 3' exonuclease, C-terminal subdomain"/>
    <property type="match status" value="1"/>
</dbReference>
<feature type="compositionally biased region" description="Basic and acidic residues" evidence="16">
    <location>
        <begin position="814"/>
        <end position="836"/>
    </location>
</feature>
<dbReference type="Proteomes" id="UP000308549">
    <property type="component" value="Unassembled WGS sequence"/>
</dbReference>
<dbReference type="Gene3D" id="3.40.50.10190">
    <property type="entry name" value="BRCT domain"/>
    <property type="match status" value="1"/>
</dbReference>
<evidence type="ECO:0000259" key="18">
    <source>
        <dbReference type="PROSITE" id="PS50173"/>
    </source>
</evidence>
<dbReference type="CDD" id="cd01701">
    <property type="entry name" value="PolY_Rev1"/>
    <property type="match status" value="1"/>
</dbReference>
<protein>
    <recommendedName>
        <fullName evidence="3 14">DNA repair protein REV1</fullName>
        <ecNumber evidence="14">2.7.7.-</ecNumber>
    </recommendedName>
</protein>
<keyword evidence="7 15" id="KW-0479">Metal-binding</keyword>
<dbReference type="InterPro" id="IPR053848">
    <property type="entry name" value="IMS_HHH_1"/>
</dbReference>
<dbReference type="Gene3D" id="3.40.1170.60">
    <property type="match status" value="1"/>
</dbReference>
<keyword evidence="11 14" id="KW-0234">DNA repair</keyword>
<evidence type="ECO:0000313" key="19">
    <source>
        <dbReference type="EMBL" id="TKA30348.1"/>
    </source>
</evidence>
<dbReference type="InterPro" id="IPR001126">
    <property type="entry name" value="UmuC"/>
</dbReference>
<evidence type="ECO:0000256" key="12">
    <source>
        <dbReference type="ARBA" id="ARBA00023242"/>
    </source>
</evidence>
<dbReference type="GO" id="GO:0003887">
    <property type="term" value="F:DNA-directed DNA polymerase activity"/>
    <property type="evidence" value="ECO:0007669"/>
    <property type="project" value="InterPro"/>
</dbReference>
<dbReference type="Pfam" id="PF00817">
    <property type="entry name" value="IMS"/>
    <property type="match status" value="1"/>
</dbReference>
<dbReference type="Gene3D" id="3.30.70.270">
    <property type="match status" value="1"/>
</dbReference>
<comment type="cofactor">
    <cofactor evidence="15">
        <name>Mg(2+)</name>
        <dbReference type="ChEBI" id="CHEBI:18420"/>
    </cofactor>
    <text evidence="15">Binds 2 magnesium ions.</text>
</comment>
<keyword evidence="9 15" id="KW-0460">Magnesium</keyword>
<reference evidence="19 20" key="1">
    <citation type="submission" date="2017-03" db="EMBL/GenBank/DDBJ databases">
        <title>Genomes of endolithic fungi from Antarctica.</title>
        <authorList>
            <person name="Coleine C."/>
            <person name="Masonjones S."/>
            <person name="Stajich J.E."/>
        </authorList>
    </citation>
    <scope>NUCLEOTIDE SEQUENCE [LARGE SCALE GENOMIC DNA]</scope>
    <source>
        <strain evidence="19 20">CCFEE 6315</strain>
    </source>
</reference>
<dbReference type="PANTHER" id="PTHR45990:SF1">
    <property type="entry name" value="DNA REPAIR PROTEIN REV1"/>
    <property type="match status" value="1"/>
</dbReference>
<dbReference type="GO" id="GO:0017125">
    <property type="term" value="F:deoxycytidyl transferase activity"/>
    <property type="evidence" value="ECO:0007669"/>
    <property type="project" value="TreeGrafter"/>
</dbReference>
<evidence type="ECO:0000313" key="20">
    <source>
        <dbReference type="Proteomes" id="UP000308549"/>
    </source>
</evidence>
<comment type="caution">
    <text evidence="19">The sequence shown here is derived from an EMBL/GenBank/DDBJ whole genome shotgun (WGS) entry which is preliminary data.</text>
</comment>
<sequence length="1208" mass="134763">MGSRLEQKSNSVRKRIEGHTFSNEEGDEYEGSKFGGFPEYFRRKKIKLQNLDAKLREESADKPSIFKNVVCHVNGYTQPSLNDLHKMIVQHGGGFIQYLDGKTMVTHIIASSLTPKKKEEFKRYRIVKPAWIVDSINAGSLLPWDNYRVVDEGAGQKVLGFSTGQMVSQVNRKTHGYKEQTDASWYTSQLKAKSSQASASNKMPASLTQTVTPEDDIVDDEHIMPEITSSIERAMEEDDGLDSSPDEPRQPEQPRDLLEVRTELGTRTPPPSSPLVEAEIESMKRQFEADESKDSRSADPERTPLRPRKGSQEPDYSMAVVRDSEALRSISPTRFANMTAEEHNALLLSDPKIRKSTVVNPDFLEQYYRESRLHHLSTWKADLKSQLQALAAEKTSSQQTKLKKLPGQRRYILHVDFDSFFAAVSLKKHPQYKDKPCVVAHGQGSGSEIASCNYVAREFGISNGMWMRRVQDLCAEIKILPYDFPGYEDASRKFYDAIMATRGVVQSVSIDEALVDISAICFVESGTDGVKRYEGAVNREQRKADMIAQQLRDEVLEKTGCAVSVGIGNNILLAKIALRKAKPAGQYQLKPEEMLDFIGALEVTKLPGVAWSIGGKLEEIGVKFVKDIRELTKEKLINTLGPKTGERLWDYSRGIDRTEVGDQVIRKSVSAEVNWGVRFENQEQVDEFMQGLCGELHKRLVKERVKGRQLTMKVMRRAAHAPLDPPKHLGHGKCDTYNKSLQLGVATNNTAVITKEAITMIKSFNISPGELRGIGVQMQKLDPVKPGGEGVDLGSQRRLQFKAGQPSRPAAFEKPAEKPAEDPIQDDVRTPEKQRVADVNKPSVTLQPVGLNTPTKKPLNTLGTQFVLPTQVDPSVLAELPEDIRAKLARHVKPTLQSESEATTEKELSKSTSKAPAPAIALPNESQLDPTILEALPDDVRAEVLGFYQPAGNRKRGEQSLLPQSPRKKRTLPPIKQPLKRKRGGSLFTGRPRSGLSNSDNPTLTQANFVARPNARHLQDDSGAATTDTEGEPEELDPEFLAALPEDLRQEILAQQRNARLQRTGGIDLSLHQRAKARKKKGQEEDGTLDRLFTLPPRPAKPTFTSRKLSELPDLRQAVKAWYVEFSDGGPYDEDIAALVKYLTEMVLDERDMSKAVAVAKWMAYVVYEGEDEIEELANDAWREALGRVEKGVQDAVNERGLGRVGFD</sequence>
<dbReference type="SUPFAM" id="SSF100879">
    <property type="entry name" value="Lesion bypass DNA polymerase (Y-family), little finger domain"/>
    <property type="match status" value="1"/>
</dbReference>
<dbReference type="GO" id="GO:0042276">
    <property type="term" value="P:error-prone translesion synthesis"/>
    <property type="evidence" value="ECO:0007669"/>
    <property type="project" value="InterPro"/>
</dbReference>
<dbReference type="Gene3D" id="6.10.250.1490">
    <property type="match status" value="1"/>
</dbReference>
<evidence type="ECO:0000256" key="16">
    <source>
        <dbReference type="SAM" id="MobiDB-lite"/>
    </source>
</evidence>
<dbReference type="GO" id="GO:0006281">
    <property type="term" value="P:DNA repair"/>
    <property type="evidence" value="ECO:0007669"/>
    <property type="project" value="UniProtKB-KW"/>
</dbReference>
<feature type="binding site" evidence="15">
    <location>
        <position position="512"/>
    </location>
    <ligand>
        <name>Mg(2+)</name>
        <dbReference type="ChEBI" id="CHEBI:18420"/>
        <label>1</label>
    </ligand>
</feature>
<organism evidence="19 20">
    <name type="scientific">Salinomyces thailandicus</name>
    <dbReference type="NCBI Taxonomy" id="706561"/>
    <lineage>
        <taxon>Eukaryota</taxon>
        <taxon>Fungi</taxon>
        <taxon>Dikarya</taxon>
        <taxon>Ascomycota</taxon>
        <taxon>Pezizomycotina</taxon>
        <taxon>Dothideomycetes</taxon>
        <taxon>Dothideomycetidae</taxon>
        <taxon>Mycosphaerellales</taxon>
        <taxon>Teratosphaeriaceae</taxon>
        <taxon>Salinomyces</taxon>
    </lineage>
</organism>
<feature type="binding site" evidence="15">
    <location>
        <position position="416"/>
    </location>
    <ligand>
        <name>Mg(2+)</name>
        <dbReference type="ChEBI" id="CHEBI:18420"/>
        <label>1</label>
    </ligand>
</feature>
<proteinExistence type="inferred from homology"/>
<feature type="binding site" evidence="15">
    <location>
        <position position="511"/>
    </location>
    <ligand>
        <name>Mg(2+)</name>
        <dbReference type="ChEBI" id="CHEBI:18420"/>
        <label>1</label>
    </ligand>
</feature>
<feature type="compositionally biased region" description="Polar residues" evidence="16">
    <location>
        <begin position="995"/>
        <end position="1008"/>
    </location>
</feature>
<feature type="region of interest" description="Disordered" evidence="16">
    <location>
        <begin position="1078"/>
        <end position="1105"/>
    </location>
</feature>
<feature type="domain" description="BRCT" evidence="17">
    <location>
        <begin position="61"/>
        <end position="149"/>
    </location>
</feature>
<evidence type="ECO:0000256" key="3">
    <source>
        <dbReference type="ARBA" id="ARBA00020399"/>
    </source>
</evidence>
<feature type="compositionally biased region" description="Basic and acidic residues" evidence="16">
    <location>
        <begin position="282"/>
        <end position="304"/>
    </location>
</feature>
<dbReference type="EMBL" id="NAJL01000011">
    <property type="protein sequence ID" value="TKA30348.1"/>
    <property type="molecule type" value="Genomic_DNA"/>
</dbReference>
<dbReference type="Gene3D" id="6.10.250.1630">
    <property type="match status" value="2"/>
</dbReference>
<dbReference type="Pfam" id="PF14377">
    <property type="entry name" value="UBM"/>
    <property type="match status" value="3"/>
</dbReference>
<dbReference type="InterPro" id="IPR043502">
    <property type="entry name" value="DNA/RNA_pol_sf"/>
</dbReference>
<dbReference type="GO" id="GO:0046872">
    <property type="term" value="F:metal ion binding"/>
    <property type="evidence" value="ECO:0007669"/>
    <property type="project" value="UniProtKB-KW"/>
</dbReference>
<feature type="region of interest" description="Disordered" evidence="16">
    <location>
        <begin position="195"/>
        <end position="222"/>
    </location>
</feature>
<dbReference type="PROSITE" id="PS50172">
    <property type="entry name" value="BRCT"/>
    <property type="match status" value="1"/>
</dbReference>
<feature type="region of interest" description="Disordered" evidence="16">
    <location>
        <begin position="802"/>
        <end position="836"/>
    </location>
</feature>
<evidence type="ECO:0000256" key="11">
    <source>
        <dbReference type="ARBA" id="ARBA00023204"/>
    </source>
</evidence>
<gene>
    <name evidence="19" type="ORF">B0A50_02575</name>
</gene>
<keyword evidence="5 14" id="KW-0808">Transferase</keyword>
<evidence type="ECO:0000256" key="15">
    <source>
        <dbReference type="PIRSR" id="PIRSR036573-2"/>
    </source>
</evidence>
<dbReference type="InterPro" id="IPR036420">
    <property type="entry name" value="BRCT_dom_sf"/>
</dbReference>
<feature type="region of interest" description="Disordered" evidence="16">
    <location>
        <begin position="951"/>
        <end position="1035"/>
    </location>
</feature>
<keyword evidence="12 14" id="KW-0539">Nucleus</keyword>
<dbReference type="GO" id="GO:0003684">
    <property type="term" value="F:damaged DNA binding"/>
    <property type="evidence" value="ECO:0007669"/>
    <property type="project" value="UniProtKB-UniRule"/>
</dbReference>
<keyword evidence="20" id="KW-1185">Reference proteome</keyword>
<evidence type="ECO:0000256" key="14">
    <source>
        <dbReference type="PIRNR" id="PIRNR036573"/>
    </source>
</evidence>
<comment type="similarity">
    <text evidence="2 14">Belongs to the DNA polymerase type-Y family.</text>
</comment>
<dbReference type="GO" id="GO:0005634">
    <property type="term" value="C:nucleus"/>
    <property type="evidence" value="ECO:0007669"/>
    <property type="project" value="UniProtKB-SubCell"/>
</dbReference>
<dbReference type="Pfam" id="PF21999">
    <property type="entry name" value="IMS_HHH_1"/>
    <property type="match status" value="1"/>
</dbReference>
<comment type="function">
    <text evidence="13">Deoxycytidyl transferase involved in DNA repair. Transfers a dCMP residue from dCTP to the 3'-end of a DNA primer in a template-dependent reaction. May assist in the first step in the bypass of abasic lesions by the insertion of a nucleotide opposite the lesion. Required for normal induction of mutations by physical and chemical agents. Involved in mitochondrial DNA mutagenesis.</text>
</comment>
<evidence type="ECO:0000256" key="8">
    <source>
        <dbReference type="ARBA" id="ARBA00022763"/>
    </source>
</evidence>
<dbReference type="PANTHER" id="PTHR45990">
    <property type="entry name" value="DNA REPAIR PROTEIN REV1"/>
    <property type="match status" value="1"/>
</dbReference>
<evidence type="ECO:0000256" key="1">
    <source>
        <dbReference type="ARBA" id="ARBA00004123"/>
    </source>
</evidence>
<feature type="region of interest" description="Disordered" evidence="16">
    <location>
        <begin position="282"/>
        <end position="317"/>
    </location>
</feature>
<dbReference type="SMART" id="SM00292">
    <property type="entry name" value="BRCT"/>
    <property type="match status" value="1"/>
</dbReference>
<comment type="subcellular location">
    <subcellularLocation>
        <location evidence="1 14">Nucleus</location>
    </subcellularLocation>
</comment>
<dbReference type="InterPro" id="IPR043128">
    <property type="entry name" value="Rev_trsase/Diguanyl_cyclase"/>
</dbReference>
<dbReference type="SUPFAM" id="SSF56672">
    <property type="entry name" value="DNA/RNA polymerases"/>
    <property type="match status" value="1"/>
</dbReference>
<accession>A0A4U0U5Q2</accession>
<dbReference type="FunFam" id="3.30.70.270:FF:000040">
    <property type="entry name" value="DNA repair protein REV1"/>
    <property type="match status" value="1"/>
</dbReference>
<keyword evidence="8 14" id="KW-0227">DNA damage</keyword>
<dbReference type="InterPro" id="IPR012112">
    <property type="entry name" value="REV1"/>
</dbReference>
<dbReference type="FunFam" id="3.40.50.10190:FF:000011">
    <property type="entry name" value="DNA repair protein REV1"/>
    <property type="match status" value="1"/>
</dbReference>
<name>A0A4U0U5Q2_9PEZI</name>
<dbReference type="OrthoDB" id="427711at2759"/>
<evidence type="ECO:0000256" key="13">
    <source>
        <dbReference type="ARBA" id="ARBA00058985"/>
    </source>
</evidence>
<dbReference type="InterPro" id="IPR025527">
    <property type="entry name" value="HUWE1/Rev1_UBM"/>
</dbReference>
<keyword evidence="10 14" id="KW-0238">DNA-binding</keyword>
<feature type="domain" description="UmuC" evidence="18">
    <location>
        <begin position="412"/>
        <end position="610"/>
    </location>
</feature>
<dbReference type="CDD" id="cd17719">
    <property type="entry name" value="BRCT_Rev1"/>
    <property type="match status" value="1"/>
</dbReference>
<dbReference type="GO" id="GO:0070987">
    <property type="term" value="P:error-free translesion synthesis"/>
    <property type="evidence" value="ECO:0007669"/>
    <property type="project" value="UniProtKB-ARBA"/>
</dbReference>
<feature type="compositionally biased region" description="Polar residues" evidence="16">
    <location>
        <begin position="201"/>
        <end position="212"/>
    </location>
</feature>
<evidence type="ECO:0000256" key="5">
    <source>
        <dbReference type="ARBA" id="ARBA00022679"/>
    </source>
</evidence>
<evidence type="ECO:0000256" key="10">
    <source>
        <dbReference type="ARBA" id="ARBA00023125"/>
    </source>
</evidence>
<dbReference type="InterPro" id="IPR017961">
    <property type="entry name" value="DNA_pol_Y-fam_little_finger"/>
</dbReference>
<evidence type="ECO:0000256" key="9">
    <source>
        <dbReference type="ARBA" id="ARBA00022842"/>
    </source>
</evidence>
<feature type="region of interest" description="Disordered" evidence="16">
    <location>
        <begin position="892"/>
        <end position="922"/>
    </location>
</feature>
<dbReference type="InterPro" id="IPR038401">
    <property type="entry name" value="Rev1_C_sf"/>
</dbReference>
<evidence type="ECO:0000256" key="6">
    <source>
        <dbReference type="ARBA" id="ARBA00022695"/>
    </source>
</evidence>
<dbReference type="Gene3D" id="1.20.58.1280">
    <property type="entry name" value="DNA repair protein Rev1, C-terminal domain"/>
    <property type="match status" value="1"/>
</dbReference>
<evidence type="ECO:0000256" key="2">
    <source>
        <dbReference type="ARBA" id="ARBA00010945"/>
    </source>
</evidence>
<evidence type="ECO:0000259" key="17">
    <source>
        <dbReference type="PROSITE" id="PS50172"/>
    </source>
</evidence>
<evidence type="ECO:0000256" key="4">
    <source>
        <dbReference type="ARBA" id="ARBA00022634"/>
    </source>
</evidence>
<dbReference type="Gene3D" id="3.30.1490.100">
    <property type="entry name" value="DNA polymerase, Y-family, little finger domain"/>
    <property type="match status" value="1"/>
</dbReference>
<evidence type="ECO:0000256" key="7">
    <source>
        <dbReference type="ARBA" id="ARBA00022723"/>
    </source>
</evidence>
<dbReference type="SUPFAM" id="SSF52113">
    <property type="entry name" value="BRCT domain"/>
    <property type="match status" value="1"/>
</dbReference>
<dbReference type="InterPro" id="IPR001357">
    <property type="entry name" value="BRCT_dom"/>
</dbReference>
<dbReference type="EC" id="2.7.7.-" evidence="14"/>
<dbReference type="FunFam" id="3.30.1490.100:FF:000001">
    <property type="entry name" value="DNA repair protein REV1"/>
    <property type="match status" value="1"/>
</dbReference>